<dbReference type="EMBL" id="CP009963">
    <property type="protein sequence ID" value="AIY44189.1"/>
    <property type="molecule type" value="Genomic_DNA"/>
</dbReference>
<dbReference type="GO" id="GO:0016787">
    <property type="term" value="F:hydrolase activity"/>
    <property type="evidence" value="ECO:0007669"/>
    <property type="project" value="UniProtKB-KW"/>
</dbReference>
<keyword evidence="1" id="KW-0732">Signal</keyword>
<keyword evidence="3" id="KW-0614">Plasmid</keyword>
<keyword evidence="3" id="KW-0378">Hydrolase</keyword>
<keyword evidence="4" id="KW-1185">Reference proteome</keyword>
<dbReference type="CDD" id="cd16892">
    <property type="entry name" value="LT_VirB1-like"/>
    <property type="match status" value="1"/>
</dbReference>
<geneLocation type="plasmid" evidence="3 4">
    <name>unnamed</name>
</geneLocation>
<evidence type="ECO:0000259" key="2">
    <source>
        <dbReference type="Pfam" id="PF01464"/>
    </source>
</evidence>
<evidence type="ECO:0000256" key="1">
    <source>
        <dbReference type="SAM" id="SignalP"/>
    </source>
</evidence>
<sequence length="279" mass="29866">MKAINLLLAGISVCNALPLMAIAAPAVPPHLTEFEELVAKCAPDIHPQTFKGVVTTESTFNPFAIGVVNGKLARTPRSQAEAVATAKTLEKDGFNFSLGLAQVNRYNLAKYGETYETIFEPCRNIKAGAAILKDCYVRAKEKIPNEQQALRASFSCYYSGNFTRGFRPDRPGETSYVQKVVSNALNLSSPTTVVPAVEQQSGDVAVAVRAVGRQPLQKLAKASQGGDWVSFGDVPQLAPAKTDELPPVVIEPVGKQEAIQVQRGGNTDSGTDAFVMVVD</sequence>
<evidence type="ECO:0000313" key="3">
    <source>
        <dbReference type="EMBL" id="AIY44189.1"/>
    </source>
</evidence>
<dbReference type="Pfam" id="PF01464">
    <property type="entry name" value="SLT"/>
    <property type="match status" value="1"/>
</dbReference>
<dbReference type="AlphaFoldDB" id="A0A0A1FKI3"/>
<name>A0A0A1FKI3_9BURK</name>
<evidence type="ECO:0000313" key="4">
    <source>
        <dbReference type="Proteomes" id="UP000030302"/>
    </source>
</evidence>
<dbReference type="SUPFAM" id="SSF53955">
    <property type="entry name" value="Lysozyme-like"/>
    <property type="match status" value="1"/>
</dbReference>
<gene>
    <name evidence="3" type="ORF">LT85_p010</name>
</gene>
<dbReference type="OrthoDB" id="8565485at2"/>
<feature type="signal peptide" evidence="1">
    <location>
        <begin position="1"/>
        <end position="23"/>
    </location>
</feature>
<accession>A0A0A1FKI3</accession>
<feature type="chain" id="PRO_5001983543" evidence="1">
    <location>
        <begin position="24"/>
        <end position="279"/>
    </location>
</feature>
<dbReference type="RefSeq" id="WP_052135605.1">
    <property type="nucleotide sequence ID" value="NZ_CP009963.1"/>
</dbReference>
<organism evidence="3 4">
    <name type="scientific">Collimonas arenae</name>
    <dbReference type="NCBI Taxonomy" id="279058"/>
    <lineage>
        <taxon>Bacteria</taxon>
        <taxon>Pseudomonadati</taxon>
        <taxon>Pseudomonadota</taxon>
        <taxon>Betaproteobacteria</taxon>
        <taxon>Burkholderiales</taxon>
        <taxon>Oxalobacteraceae</taxon>
        <taxon>Collimonas</taxon>
    </lineage>
</organism>
<dbReference type="InterPro" id="IPR023346">
    <property type="entry name" value="Lysozyme-like_dom_sf"/>
</dbReference>
<feature type="domain" description="Transglycosylase SLT" evidence="2">
    <location>
        <begin position="39"/>
        <end position="145"/>
    </location>
</feature>
<dbReference type="HOGENOM" id="CLU_076837_0_0_4"/>
<dbReference type="Gene3D" id="1.10.530.10">
    <property type="match status" value="1"/>
</dbReference>
<dbReference type="InterPro" id="IPR008258">
    <property type="entry name" value="Transglycosylase_SLT_dom_1"/>
</dbReference>
<reference evidence="4" key="1">
    <citation type="journal article" date="2014" name="Soil Biol. Biochem.">
        <title>Structure and function of bacterial communities in ageing soils: Insights from the Mendocino ecological staircase.</title>
        <authorList>
            <person name="Uroz S."/>
            <person name="Tech J.J."/>
            <person name="Sawaya N.A."/>
            <person name="Frey-Klett P."/>
            <person name="Leveau J.H.J."/>
        </authorList>
    </citation>
    <scope>NUCLEOTIDE SEQUENCE [LARGE SCALE GENOMIC DNA]</scope>
    <source>
        <strain evidence="4">Cal35</strain>
        <plasmid evidence="4">unnamed</plasmid>
    </source>
</reference>
<proteinExistence type="predicted"/>
<dbReference type="Proteomes" id="UP000030302">
    <property type="component" value="Plasmid unnamed"/>
</dbReference>
<protein>
    <submittedName>
        <fullName evidence="3">Peptidoglycan hydrolase VirB1, involved in T-DNA transfer</fullName>
    </submittedName>
</protein>
<dbReference type="KEGG" id="care:LT85_p010"/>